<evidence type="ECO:0000259" key="4">
    <source>
        <dbReference type="SMART" id="SM00409"/>
    </source>
</evidence>
<feature type="non-terminal residue" evidence="5">
    <location>
        <position position="101"/>
    </location>
</feature>
<reference evidence="5 6" key="1">
    <citation type="submission" date="2019-09" db="EMBL/GenBank/DDBJ databases">
        <title>Bird 10,000 Genomes (B10K) Project - Family phase.</title>
        <authorList>
            <person name="Zhang G."/>
        </authorList>
    </citation>
    <scope>NUCLEOTIDE SEQUENCE [LARGE SCALE GENOMIC DNA]</scope>
    <source>
        <strain evidence="5">B10K-DU-001-26</strain>
        <tissue evidence="5">Muscle</tissue>
    </source>
</reference>
<comment type="caution">
    <text evidence="5">The sequence shown here is derived from an EMBL/GenBank/DDBJ whole genome shotgun (WGS) entry which is preliminary data.</text>
</comment>
<evidence type="ECO:0000313" key="6">
    <source>
        <dbReference type="Proteomes" id="UP000530962"/>
    </source>
</evidence>
<feature type="domain" description="Immunoglobulin subtype 2" evidence="3">
    <location>
        <begin position="20"/>
        <end position="81"/>
    </location>
</feature>
<name>A0A7K9QSG8_IRECY</name>
<dbReference type="InterPro" id="IPR013783">
    <property type="entry name" value="Ig-like_fold"/>
</dbReference>
<keyword evidence="1" id="KW-0732">Signal</keyword>
<dbReference type="PANTHER" id="PTHR11481">
    <property type="entry name" value="IMMUNOGLOBULIN FC RECEPTOR"/>
    <property type="match status" value="1"/>
</dbReference>
<sequence length="101" mass="11413">TRPLCSTDNLVLQAPARVLLEGDTVTLRCRGGWNVLVTWVTFYHEEKEQGGHRNESELSLSPLQLNHSGRYRCKGWVSSWGWKESAPVTVTVHGEHPQPPH</sequence>
<feature type="domain" description="Immunoglobulin" evidence="4">
    <location>
        <begin position="14"/>
        <end position="93"/>
    </location>
</feature>
<evidence type="ECO:0000256" key="1">
    <source>
        <dbReference type="ARBA" id="ARBA00022729"/>
    </source>
</evidence>
<evidence type="ECO:0000313" key="5">
    <source>
        <dbReference type="EMBL" id="NXI14574.1"/>
    </source>
</evidence>
<dbReference type="InterPro" id="IPR003598">
    <property type="entry name" value="Ig_sub2"/>
</dbReference>
<dbReference type="PANTHER" id="PTHR11481:SF64">
    <property type="entry name" value="FC RECEPTOR-LIKE PROTEIN 4"/>
    <property type="match status" value="1"/>
</dbReference>
<dbReference type="GO" id="GO:0009897">
    <property type="term" value="C:external side of plasma membrane"/>
    <property type="evidence" value="ECO:0007669"/>
    <property type="project" value="TreeGrafter"/>
</dbReference>
<dbReference type="InterPro" id="IPR036179">
    <property type="entry name" value="Ig-like_dom_sf"/>
</dbReference>
<dbReference type="GO" id="GO:0004888">
    <property type="term" value="F:transmembrane signaling receptor activity"/>
    <property type="evidence" value="ECO:0007669"/>
    <property type="project" value="TreeGrafter"/>
</dbReference>
<dbReference type="Proteomes" id="UP000530962">
    <property type="component" value="Unassembled WGS sequence"/>
</dbReference>
<protein>
    <submittedName>
        <fullName evidence="5">FCGR3 protein</fullName>
    </submittedName>
</protein>
<dbReference type="SMART" id="SM00408">
    <property type="entry name" value="IGc2"/>
    <property type="match status" value="1"/>
</dbReference>
<dbReference type="Gene3D" id="2.60.40.10">
    <property type="entry name" value="Immunoglobulins"/>
    <property type="match status" value="1"/>
</dbReference>
<keyword evidence="2" id="KW-1015">Disulfide bond</keyword>
<dbReference type="SMART" id="SM00409">
    <property type="entry name" value="IG"/>
    <property type="match status" value="1"/>
</dbReference>
<organism evidence="5 6">
    <name type="scientific">Irena cyanogastra</name>
    <name type="common">Philippine fairy-bluebird</name>
    <dbReference type="NCBI Taxonomy" id="175120"/>
    <lineage>
        <taxon>Eukaryota</taxon>
        <taxon>Metazoa</taxon>
        <taxon>Chordata</taxon>
        <taxon>Craniata</taxon>
        <taxon>Vertebrata</taxon>
        <taxon>Euteleostomi</taxon>
        <taxon>Archelosauria</taxon>
        <taxon>Archosauria</taxon>
        <taxon>Dinosauria</taxon>
        <taxon>Saurischia</taxon>
        <taxon>Theropoda</taxon>
        <taxon>Coelurosauria</taxon>
        <taxon>Aves</taxon>
        <taxon>Neognathae</taxon>
        <taxon>Neoaves</taxon>
        <taxon>Telluraves</taxon>
        <taxon>Australaves</taxon>
        <taxon>Passeriformes</taxon>
        <taxon>Corvoidea</taxon>
        <taxon>Irenidae</taxon>
        <taxon>Irena</taxon>
    </lineage>
</organism>
<dbReference type="AlphaFoldDB" id="A0A7K9QSG8"/>
<dbReference type="GO" id="GO:0006955">
    <property type="term" value="P:immune response"/>
    <property type="evidence" value="ECO:0007669"/>
    <property type="project" value="TreeGrafter"/>
</dbReference>
<keyword evidence="6" id="KW-1185">Reference proteome</keyword>
<dbReference type="GO" id="GO:0007166">
    <property type="term" value="P:cell surface receptor signaling pathway"/>
    <property type="evidence" value="ECO:0007669"/>
    <property type="project" value="TreeGrafter"/>
</dbReference>
<proteinExistence type="predicted"/>
<dbReference type="InterPro" id="IPR003599">
    <property type="entry name" value="Ig_sub"/>
</dbReference>
<dbReference type="InterPro" id="IPR050488">
    <property type="entry name" value="Ig_Fc_receptor"/>
</dbReference>
<dbReference type="Pfam" id="PF13895">
    <property type="entry name" value="Ig_2"/>
    <property type="match status" value="1"/>
</dbReference>
<feature type="non-terminal residue" evidence="5">
    <location>
        <position position="1"/>
    </location>
</feature>
<evidence type="ECO:0000256" key="2">
    <source>
        <dbReference type="ARBA" id="ARBA00023157"/>
    </source>
</evidence>
<accession>A0A7K9QSG8</accession>
<gene>
    <name evidence="5" type="primary">Fcgr3_0</name>
    <name evidence="5" type="ORF">IRECYA_R15446</name>
</gene>
<dbReference type="SUPFAM" id="SSF48726">
    <property type="entry name" value="Immunoglobulin"/>
    <property type="match status" value="1"/>
</dbReference>
<dbReference type="EMBL" id="VWZV01010691">
    <property type="protein sequence ID" value="NXI14574.1"/>
    <property type="molecule type" value="Genomic_DNA"/>
</dbReference>
<evidence type="ECO:0000259" key="3">
    <source>
        <dbReference type="SMART" id="SM00408"/>
    </source>
</evidence>